<keyword evidence="6 8" id="KW-0472">Membrane</keyword>
<evidence type="ECO:0000256" key="6">
    <source>
        <dbReference type="ARBA" id="ARBA00023136"/>
    </source>
</evidence>
<dbReference type="GO" id="GO:0032153">
    <property type="term" value="C:cell division site"/>
    <property type="evidence" value="ECO:0007669"/>
    <property type="project" value="UniProtKB-UniRule"/>
</dbReference>
<comment type="caution">
    <text evidence="10">The sequence shown here is derived from an EMBL/GenBank/DDBJ whole genome shotgun (WGS) entry which is preliminary data.</text>
</comment>
<organism evidence="10 11">
    <name type="scientific">Jezberella montanilacus</name>
    <dbReference type="NCBI Taxonomy" id="323426"/>
    <lineage>
        <taxon>Bacteria</taxon>
        <taxon>Pseudomonadati</taxon>
        <taxon>Pseudomonadota</taxon>
        <taxon>Betaproteobacteria</taxon>
        <taxon>Burkholderiales</taxon>
        <taxon>Alcaligenaceae</taxon>
        <taxon>Jezberella</taxon>
    </lineage>
</organism>
<dbReference type="AlphaFoldDB" id="A0A2T0XP65"/>
<dbReference type="GO" id="GO:0043093">
    <property type="term" value="P:FtsZ-dependent cytokinesis"/>
    <property type="evidence" value="ECO:0007669"/>
    <property type="project" value="UniProtKB-UniRule"/>
</dbReference>
<keyword evidence="11" id="KW-1185">Reference proteome</keyword>
<keyword evidence="3 8" id="KW-0132">Cell division</keyword>
<dbReference type="Proteomes" id="UP000238308">
    <property type="component" value="Unassembled WGS sequence"/>
</dbReference>
<keyword evidence="5 8" id="KW-1133">Transmembrane helix</keyword>
<evidence type="ECO:0000256" key="9">
    <source>
        <dbReference type="NCBIfam" id="TIGR02209"/>
    </source>
</evidence>
<dbReference type="HAMAP" id="MF_00910">
    <property type="entry name" value="FtsL"/>
    <property type="match status" value="1"/>
</dbReference>
<keyword evidence="8" id="KW-0997">Cell inner membrane</keyword>
<evidence type="ECO:0000256" key="4">
    <source>
        <dbReference type="ARBA" id="ARBA00022692"/>
    </source>
</evidence>
<dbReference type="PANTHER" id="PTHR37479:SF1">
    <property type="entry name" value="CELL DIVISION PROTEIN FTSL"/>
    <property type="match status" value="1"/>
</dbReference>
<dbReference type="InterPro" id="IPR011922">
    <property type="entry name" value="Cell_div_FtsL"/>
</dbReference>
<evidence type="ECO:0000256" key="7">
    <source>
        <dbReference type="ARBA" id="ARBA00023306"/>
    </source>
</evidence>
<name>A0A2T0XP65_9BURK</name>
<gene>
    <name evidence="8" type="primary">ftsL</name>
    <name evidence="10" type="ORF">BCM14_0199</name>
</gene>
<evidence type="ECO:0000256" key="1">
    <source>
        <dbReference type="ARBA" id="ARBA00004401"/>
    </source>
</evidence>
<dbReference type="RefSeq" id="WP_106226138.1">
    <property type="nucleotide sequence ID" value="NZ_PVTV01000003.1"/>
</dbReference>
<evidence type="ECO:0000256" key="2">
    <source>
        <dbReference type="ARBA" id="ARBA00022475"/>
    </source>
</evidence>
<reference evidence="10 11" key="1">
    <citation type="submission" date="2018-03" db="EMBL/GenBank/DDBJ databases">
        <title>Genomic Encyclopedia of Type Strains, Phase III (KMG-III): the genomes of soil and plant-associated and newly described type strains.</title>
        <authorList>
            <person name="Whitman W."/>
        </authorList>
    </citation>
    <scope>NUCLEOTIDE SEQUENCE [LARGE SCALE GENOMIC DNA]</scope>
    <source>
        <strain evidence="10 11">MWH-P2sevCIIIb</strain>
    </source>
</reference>
<evidence type="ECO:0000256" key="8">
    <source>
        <dbReference type="HAMAP-Rule" id="MF_00910"/>
    </source>
</evidence>
<dbReference type="EMBL" id="PVTV01000003">
    <property type="protein sequence ID" value="PRZ00729.1"/>
    <property type="molecule type" value="Genomic_DNA"/>
</dbReference>
<dbReference type="NCBIfam" id="TIGR02209">
    <property type="entry name" value="ftsL_broad"/>
    <property type="match status" value="1"/>
</dbReference>
<dbReference type="Pfam" id="PF04999">
    <property type="entry name" value="FtsL"/>
    <property type="match status" value="1"/>
</dbReference>
<evidence type="ECO:0000256" key="5">
    <source>
        <dbReference type="ARBA" id="ARBA00022989"/>
    </source>
</evidence>
<evidence type="ECO:0000256" key="3">
    <source>
        <dbReference type="ARBA" id="ARBA00022618"/>
    </source>
</evidence>
<evidence type="ECO:0000313" key="11">
    <source>
        <dbReference type="Proteomes" id="UP000238308"/>
    </source>
</evidence>
<dbReference type="PANTHER" id="PTHR37479">
    <property type="entry name" value="CELL DIVISION PROTEIN FTSL"/>
    <property type="match status" value="1"/>
</dbReference>
<dbReference type="OrthoDB" id="5298556at2"/>
<comment type="subcellular location">
    <subcellularLocation>
        <location evidence="8">Cell inner membrane</location>
        <topology evidence="8">Single-pass type II membrane protein</topology>
    </subcellularLocation>
    <subcellularLocation>
        <location evidence="1">Cell membrane</location>
        <topology evidence="1">Single-pass type II membrane protein</topology>
    </subcellularLocation>
    <text evidence="8">Localizes to the division septum where it forms a ring structure.</text>
</comment>
<comment type="function">
    <text evidence="8">Essential cell division protein. May link together the upstream cell division proteins, which are predominantly cytoplasmic, with the downstream cell division proteins, which are predominantly periplasmic.</text>
</comment>
<keyword evidence="4 8" id="KW-0812">Transmembrane</keyword>
<keyword evidence="7 8" id="KW-0131">Cell cycle</keyword>
<comment type="similarity">
    <text evidence="8">Belongs to the FtsL family.</text>
</comment>
<keyword evidence="2 8" id="KW-1003">Cell membrane</keyword>
<dbReference type="GO" id="GO:0005886">
    <property type="term" value="C:plasma membrane"/>
    <property type="evidence" value="ECO:0007669"/>
    <property type="project" value="UniProtKB-SubCell"/>
</dbReference>
<proteinExistence type="inferred from homology"/>
<sequence length="100" mass="11484">MGRLNLVVAVLLMLSAISLVTSRYQARQTFVELEQARTIARGHEVDWRQLQLERSELSRNARIDRIARERLQMVSIVPDRTAYINQAPSVPTVPQEGDRK</sequence>
<accession>A0A2T0XP65</accession>
<protein>
    <recommendedName>
        <fullName evidence="8 9">Cell division protein FtsL</fullName>
    </recommendedName>
</protein>
<comment type="subunit">
    <text evidence="8">Part of a complex composed of FtsB, FtsL and FtsQ.</text>
</comment>
<evidence type="ECO:0000313" key="10">
    <source>
        <dbReference type="EMBL" id="PRZ00729.1"/>
    </source>
</evidence>